<protein>
    <recommendedName>
        <fullName evidence="3">DNA helicase</fullName>
        <ecNumber evidence="3">3.6.4.12</ecNumber>
    </recommendedName>
</protein>
<evidence type="ECO:0000256" key="6">
    <source>
        <dbReference type="ARBA" id="ARBA00022801"/>
    </source>
</evidence>
<evidence type="ECO:0000256" key="8">
    <source>
        <dbReference type="ARBA" id="ARBA00022840"/>
    </source>
</evidence>
<dbReference type="InterPro" id="IPR033762">
    <property type="entry name" value="MCM_OB"/>
</dbReference>
<evidence type="ECO:0000256" key="7">
    <source>
        <dbReference type="ARBA" id="ARBA00022806"/>
    </source>
</evidence>
<keyword evidence="8" id="KW-0067">ATP-binding</keyword>
<evidence type="ECO:0000313" key="15">
    <source>
        <dbReference type="Proteomes" id="UP001281410"/>
    </source>
</evidence>
<dbReference type="FunFam" id="2.20.28.10:FF:000003">
    <property type="entry name" value="DNA helicase"/>
    <property type="match status" value="1"/>
</dbReference>
<gene>
    <name evidence="14" type="ORF">Dsin_016112</name>
</gene>
<evidence type="ECO:0000256" key="9">
    <source>
        <dbReference type="ARBA" id="ARBA00023125"/>
    </source>
</evidence>
<keyword evidence="9" id="KW-0238">DNA-binding</keyword>
<evidence type="ECO:0000256" key="3">
    <source>
        <dbReference type="ARBA" id="ARBA00012551"/>
    </source>
</evidence>
<comment type="function">
    <text evidence="11">Probable component of the MCM2-7 complex (MCM complex) that may function as a DNA helicase and which is essential to undergo a single round of replication initiation and elongation per cell cycle in eukaryotic cells.</text>
</comment>
<dbReference type="AlphaFoldDB" id="A0AAE0ACG7"/>
<keyword evidence="7" id="KW-0347">Helicase</keyword>
<reference evidence="14" key="1">
    <citation type="journal article" date="2023" name="Plant J.">
        <title>Genome sequences and population genomics provide insights into the demographic history, inbreeding, and mutation load of two 'living fossil' tree species of Dipteronia.</title>
        <authorList>
            <person name="Feng Y."/>
            <person name="Comes H.P."/>
            <person name="Chen J."/>
            <person name="Zhu S."/>
            <person name="Lu R."/>
            <person name="Zhang X."/>
            <person name="Li P."/>
            <person name="Qiu J."/>
            <person name="Olsen K.M."/>
            <person name="Qiu Y."/>
        </authorList>
    </citation>
    <scope>NUCLEOTIDE SEQUENCE</scope>
    <source>
        <strain evidence="14">NBL</strain>
    </source>
</reference>
<dbReference type="InterPro" id="IPR012340">
    <property type="entry name" value="NA-bd_OB-fold"/>
</dbReference>
<keyword evidence="15" id="KW-1185">Reference proteome</keyword>
<name>A0AAE0ACG7_9ROSI</name>
<organism evidence="14 15">
    <name type="scientific">Dipteronia sinensis</name>
    <dbReference type="NCBI Taxonomy" id="43782"/>
    <lineage>
        <taxon>Eukaryota</taxon>
        <taxon>Viridiplantae</taxon>
        <taxon>Streptophyta</taxon>
        <taxon>Embryophyta</taxon>
        <taxon>Tracheophyta</taxon>
        <taxon>Spermatophyta</taxon>
        <taxon>Magnoliopsida</taxon>
        <taxon>eudicotyledons</taxon>
        <taxon>Gunneridae</taxon>
        <taxon>Pentapetalae</taxon>
        <taxon>rosids</taxon>
        <taxon>malvids</taxon>
        <taxon>Sapindales</taxon>
        <taxon>Sapindaceae</taxon>
        <taxon>Hippocastanoideae</taxon>
        <taxon>Acereae</taxon>
        <taxon>Dipteronia</taxon>
    </lineage>
</organism>
<keyword evidence="5" id="KW-0547">Nucleotide-binding</keyword>
<dbReference type="Gene3D" id="2.20.28.10">
    <property type="match status" value="1"/>
</dbReference>
<evidence type="ECO:0000256" key="10">
    <source>
        <dbReference type="ARBA" id="ARBA00023242"/>
    </source>
</evidence>
<evidence type="ECO:0000256" key="1">
    <source>
        <dbReference type="ARBA" id="ARBA00004123"/>
    </source>
</evidence>
<evidence type="ECO:0000256" key="5">
    <source>
        <dbReference type="ARBA" id="ARBA00022741"/>
    </source>
</evidence>
<keyword evidence="4" id="KW-0235">DNA replication</keyword>
<accession>A0AAE0ACG7</accession>
<dbReference type="EC" id="3.6.4.12" evidence="3"/>
<comment type="subcellular location">
    <subcellularLocation>
        <location evidence="1">Nucleus</location>
    </subcellularLocation>
</comment>
<evidence type="ECO:0000259" key="13">
    <source>
        <dbReference type="Pfam" id="PF17207"/>
    </source>
</evidence>
<feature type="domain" description="MCM OB" evidence="13">
    <location>
        <begin position="1"/>
        <end position="67"/>
    </location>
</feature>
<dbReference type="Gene3D" id="2.40.50.140">
    <property type="entry name" value="Nucleic acid-binding proteins"/>
    <property type="match status" value="1"/>
</dbReference>
<comment type="subunit">
    <text evidence="12">Component of the minichromosome maintenance (MCM) complex, a heterotetramer composed of MCM2, MCM3, MCM4, MCM5, MCM6 and MCM7. Interacts with ETG1.</text>
</comment>
<evidence type="ECO:0000256" key="12">
    <source>
        <dbReference type="ARBA" id="ARBA00064407"/>
    </source>
</evidence>
<dbReference type="GO" id="GO:0003678">
    <property type="term" value="F:DNA helicase activity"/>
    <property type="evidence" value="ECO:0007669"/>
    <property type="project" value="UniProtKB-EC"/>
</dbReference>
<proteinExistence type="inferred from homology"/>
<evidence type="ECO:0000256" key="2">
    <source>
        <dbReference type="ARBA" id="ARBA00008010"/>
    </source>
</evidence>
<dbReference type="GO" id="GO:0005524">
    <property type="term" value="F:ATP binding"/>
    <property type="evidence" value="ECO:0007669"/>
    <property type="project" value="UniProtKB-KW"/>
</dbReference>
<dbReference type="GO" id="GO:0000347">
    <property type="term" value="C:THO complex"/>
    <property type="evidence" value="ECO:0007669"/>
    <property type="project" value="UniProtKB-ARBA"/>
</dbReference>
<evidence type="ECO:0000256" key="4">
    <source>
        <dbReference type="ARBA" id="ARBA00022705"/>
    </source>
</evidence>
<keyword evidence="6" id="KW-0378">Hydrolase</keyword>
<dbReference type="Proteomes" id="UP001281410">
    <property type="component" value="Unassembled WGS sequence"/>
</dbReference>
<dbReference type="SUPFAM" id="SSF50249">
    <property type="entry name" value="Nucleic acid-binding proteins"/>
    <property type="match status" value="1"/>
</dbReference>
<comment type="similarity">
    <text evidence="2">Belongs to the MCM family.</text>
</comment>
<keyword evidence="10" id="KW-0539">Nucleus</keyword>
<sequence>MVSLKGMVIRCSLIIPEIREAIFRCLVCGYFSEAIGVDRGRISEPTTCLKQECHAKNSMTLVHNRCRSPTRNHLVLFILNILSYIFKKLSIASI</sequence>
<evidence type="ECO:0000313" key="14">
    <source>
        <dbReference type="EMBL" id="KAK3211406.1"/>
    </source>
</evidence>
<comment type="caution">
    <text evidence="14">The sequence shown here is derived from an EMBL/GenBank/DDBJ whole genome shotgun (WGS) entry which is preliminary data.</text>
</comment>
<dbReference type="Pfam" id="PF17207">
    <property type="entry name" value="MCM_OB"/>
    <property type="match status" value="1"/>
</dbReference>
<dbReference type="GO" id="GO:0016787">
    <property type="term" value="F:hydrolase activity"/>
    <property type="evidence" value="ECO:0007669"/>
    <property type="project" value="UniProtKB-KW"/>
</dbReference>
<dbReference type="EMBL" id="JANJYJ010000005">
    <property type="protein sequence ID" value="KAK3211406.1"/>
    <property type="molecule type" value="Genomic_DNA"/>
</dbReference>
<dbReference type="GO" id="GO:0003677">
    <property type="term" value="F:DNA binding"/>
    <property type="evidence" value="ECO:0007669"/>
    <property type="project" value="UniProtKB-KW"/>
</dbReference>
<evidence type="ECO:0000256" key="11">
    <source>
        <dbReference type="ARBA" id="ARBA00053280"/>
    </source>
</evidence>
<dbReference type="GO" id="GO:0006260">
    <property type="term" value="P:DNA replication"/>
    <property type="evidence" value="ECO:0007669"/>
    <property type="project" value="UniProtKB-KW"/>
</dbReference>